<proteinExistence type="predicted"/>
<feature type="coiled-coil region" evidence="1">
    <location>
        <begin position="38"/>
        <end position="79"/>
    </location>
</feature>
<dbReference type="EMBL" id="JX997169">
    <property type="protein sequence ID" value="AGE53812.1"/>
    <property type="molecule type" value="Genomic_DNA"/>
</dbReference>
<dbReference type="Gene3D" id="1.20.5.2280">
    <property type="match status" value="1"/>
</dbReference>
<organismHost>
    <name type="scientific">Chlorella</name>
    <dbReference type="NCBI Taxonomy" id="3071"/>
</organismHost>
<reference evidence="2 3" key="1">
    <citation type="submission" date="2012-10" db="EMBL/GenBank/DDBJ databases">
        <title>Towards defining the chloroviruses: a genomic journey through a genus of large DNA viruses.</title>
        <authorList>
            <person name="Jeanniard A."/>
            <person name="Dunigan D.D."/>
            <person name="Gurnon J.R."/>
            <person name="Agarkova I."/>
            <person name="Kang M."/>
            <person name="Vitek J."/>
            <person name="Duncan G."/>
            <person name="McClung O.W."/>
            <person name="Larsen M."/>
            <person name="Claverie J.-M."/>
            <person name="Van Etten J.L."/>
            <person name="Blanc G."/>
        </authorList>
    </citation>
    <scope>NUCLEOTIDE SEQUENCE [LARGE SCALE GENOMIC DNA]</scope>
</reference>
<organism evidence="2 3">
    <name type="scientific">Paramecium bursaria Chlorella virus IL3A</name>
    <name type="common">PBCV-IL3A</name>
    <dbReference type="NCBI Taxonomy" id="46019"/>
    <lineage>
        <taxon>Viruses</taxon>
        <taxon>Varidnaviria</taxon>
        <taxon>Bamfordvirae</taxon>
        <taxon>Nucleocytoviricota</taxon>
        <taxon>Megaviricetes</taxon>
        <taxon>Algavirales</taxon>
        <taxon>Phycodnaviridae</taxon>
        <taxon>Chlorovirus</taxon>
        <taxon>Chlorovirus illinoense</taxon>
    </lineage>
</organism>
<evidence type="ECO:0000256" key="1">
    <source>
        <dbReference type="SAM" id="Coils"/>
    </source>
</evidence>
<evidence type="ECO:0000313" key="2">
    <source>
        <dbReference type="EMBL" id="AGE53812.1"/>
    </source>
</evidence>
<sequence>MSFVIYSQNIVYLNLLKFLYIMDEVIPAEKPPWIDVTLAAIKLRINKQEKKINKLEKGINKLEKRFNKLEKDIKDIKDNYF</sequence>
<keyword evidence="1" id="KW-0175">Coiled coil</keyword>
<accession>M1HPK4</accession>
<dbReference type="Proteomes" id="UP000247091">
    <property type="component" value="Segment"/>
</dbReference>
<protein>
    <submittedName>
        <fullName evidence="2">Uncharacterized protein</fullName>
    </submittedName>
</protein>
<evidence type="ECO:0000313" key="3">
    <source>
        <dbReference type="Proteomes" id="UP000247091"/>
    </source>
</evidence>
<gene>
    <name evidence="2" type="primary">IL-3A_200L</name>
    <name evidence="2" type="ORF">PBCVIL3A_200L</name>
</gene>
<name>M1HPK4_PBCVI</name>